<evidence type="ECO:0000313" key="2">
    <source>
        <dbReference type="Proteomes" id="UP001219934"/>
    </source>
</evidence>
<evidence type="ECO:0000313" key="1">
    <source>
        <dbReference type="EMBL" id="KAJ4933615.1"/>
    </source>
</evidence>
<keyword evidence="2" id="KW-1185">Reference proteome</keyword>
<accession>A0AAD6FH20</accession>
<name>A0AAD6FH20_9TELE</name>
<dbReference type="AlphaFoldDB" id="A0AAD6FH20"/>
<protein>
    <submittedName>
        <fullName evidence="1">Uncharacterized protein</fullName>
    </submittedName>
</protein>
<dbReference type="EMBL" id="JAPTMU010000013">
    <property type="protein sequence ID" value="KAJ4933615.1"/>
    <property type="molecule type" value="Genomic_DNA"/>
</dbReference>
<proteinExistence type="predicted"/>
<sequence length="75" mass="8405">MDQCVEYVYILSANFTQRRRSVGGRHKPFPLDDGAHPSRPPWLLVGPKQDLHLLSQPPALGPMATCCQAYARCQL</sequence>
<gene>
    <name evidence="1" type="ORF">JOQ06_030439</name>
</gene>
<dbReference type="Proteomes" id="UP001219934">
    <property type="component" value="Unassembled WGS sequence"/>
</dbReference>
<comment type="caution">
    <text evidence="1">The sequence shown here is derived from an EMBL/GenBank/DDBJ whole genome shotgun (WGS) entry which is preliminary data.</text>
</comment>
<reference evidence="1" key="1">
    <citation type="submission" date="2022-11" db="EMBL/GenBank/DDBJ databases">
        <title>Chromosome-level genome of Pogonophryne albipinna.</title>
        <authorList>
            <person name="Jo E."/>
        </authorList>
    </citation>
    <scope>NUCLEOTIDE SEQUENCE</scope>
    <source>
        <strain evidence="1">SGF0006</strain>
        <tissue evidence="1">Muscle</tissue>
    </source>
</reference>
<organism evidence="1 2">
    <name type="scientific">Pogonophryne albipinna</name>
    <dbReference type="NCBI Taxonomy" id="1090488"/>
    <lineage>
        <taxon>Eukaryota</taxon>
        <taxon>Metazoa</taxon>
        <taxon>Chordata</taxon>
        <taxon>Craniata</taxon>
        <taxon>Vertebrata</taxon>
        <taxon>Euteleostomi</taxon>
        <taxon>Actinopterygii</taxon>
        <taxon>Neopterygii</taxon>
        <taxon>Teleostei</taxon>
        <taxon>Neoteleostei</taxon>
        <taxon>Acanthomorphata</taxon>
        <taxon>Eupercaria</taxon>
        <taxon>Perciformes</taxon>
        <taxon>Notothenioidei</taxon>
        <taxon>Pogonophryne</taxon>
    </lineage>
</organism>